<reference evidence="2" key="1">
    <citation type="journal article" date="2020" name="Nature">
        <title>Giant virus diversity and host interactions through global metagenomics.</title>
        <authorList>
            <person name="Schulz F."/>
            <person name="Roux S."/>
            <person name="Paez-Espino D."/>
            <person name="Jungbluth S."/>
            <person name="Walsh D.A."/>
            <person name="Denef V.J."/>
            <person name="McMahon K.D."/>
            <person name="Konstantinidis K.T."/>
            <person name="Eloe-Fadrosh E.A."/>
            <person name="Kyrpides N.C."/>
            <person name="Woyke T."/>
        </authorList>
    </citation>
    <scope>NUCLEOTIDE SEQUENCE</scope>
    <source>
        <strain evidence="2">GVMAG-M-3300013004-44</strain>
    </source>
</reference>
<dbReference type="InterPro" id="IPR029033">
    <property type="entry name" value="His_PPase_superfam"/>
</dbReference>
<name>A0A6C0BHH4_9ZZZZ</name>
<dbReference type="EMBL" id="MN739154">
    <property type="protein sequence ID" value="QHS90999.1"/>
    <property type="molecule type" value="Genomic_DNA"/>
</dbReference>
<dbReference type="AlphaFoldDB" id="A0A6C0BHH4"/>
<sequence length="424" mass="48720">MASKPWFVTQLNMQREENKDAKDKGEVIYYSATQKSQDVGSIESKKALSFQFTRHATSCFNIEIDKPSVFSISDGIPSLAKIGISDTIRLADRNKDTPRFKSPIVCVSNLVRTWMTAILLYKFNNKDKITLRICPHLKEAGNYGLPGAGNGAFSLTESIPKFISFLQVIRNHSEYHNLGDIILLIPQYPNNYKSWVRTVIRVPEDKSRPIVNDPSFCNIFIKTDPLLEKGYTNVGNIQEFMEWYKQSFPEQEEKVHIVAHSIIMKHYFDEKFKTYKGVPFNIDEYNLNRSATTTKEIKKMPKEVIEGKPMGDIPLAIQNCWSFTTTIIPIQEKVMESIQLGYINSGKNKELLNKAKKLEEDKEDKNKSLCLEATEPTDCSKTIERERKEALVEKAFKNEALKKKRSQGGKRTKKNHRSCTRRRS</sequence>
<feature type="region of interest" description="Disordered" evidence="1">
    <location>
        <begin position="395"/>
        <end position="424"/>
    </location>
</feature>
<organism evidence="2">
    <name type="scientific">viral metagenome</name>
    <dbReference type="NCBI Taxonomy" id="1070528"/>
    <lineage>
        <taxon>unclassified sequences</taxon>
        <taxon>metagenomes</taxon>
        <taxon>organismal metagenomes</taxon>
    </lineage>
</organism>
<accession>A0A6C0BHH4</accession>
<proteinExistence type="predicted"/>
<evidence type="ECO:0000256" key="1">
    <source>
        <dbReference type="SAM" id="MobiDB-lite"/>
    </source>
</evidence>
<dbReference type="Gene3D" id="3.40.50.1240">
    <property type="entry name" value="Phosphoglycerate mutase-like"/>
    <property type="match status" value="1"/>
</dbReference>
<feature type="compositionally biased region" description="Basic residues" evidence="1">
    <location>
        <begin position="402"/>
        <end position="424"/>
    </location>
</feature>
<protein>
    <submittedName>
        <fullName evidence="2">Uncharacterized protein</fullName>
    </submittedName>
</protein>
<dbReference type="SUPFAM" id="SSF53254">
    <property type="entry name" value="Phosphoglycerate mutase-like"/>
    <property type="match status" value="1"/>
</dbReference>
<evidence type="ECO:0000313" key="2">
    <source>
        <dbReference type="EMBL" id="QHS90999.1"/>
    </source>
</evidence>